<dbReference type="EMBL" id="FXTU01000012">
    <property type="protein sequence ID" value="SMP34939.1"/>
    <property type="molecule type" value="Genomic_DNA"/>
</dbReference>
<evidence type="ECO:0000313" key="2">
    <source>
        <dbReference type="EMBL" id="SMP34939.1"/>
    </source>
</evidence>
<proteinExistence type="predicted"/>
<accession>A0AA45WSV1</accession>
<evidence type="ECO:0000313" key="3">
    <source>
        <dbReference type="Proteomes" id="UP001157946"/>
    </source>
</evidence>
<dbReference type="Proteomes" id="UP001157946">
    <property type="component" value="Unassembled WGS sequence"/>
</dbReference>
<sequence>MYVENERFVSGEMALTDSELQAWVESISLACFGKPFLHEARFNPRLKTTGGRYHLGDHRIEMNPKHLIHGREVFGKIVLHELCHYHLHLEGKGYRHRDRDFRQLLAAVGGLRYAPRLPGHTKPKYVVHCLACGRHAFRQRLMQVDRYRCAQCGGRLKLEHVVAEQLNKGDGCLDDTE</sequence>
<name>A0AA45WSV1_9BACL</name>
<keyword evidence="3" id="KW-1185">Reference proteome</keyword>
<gene>
    <name evidence="2" type="ORF">SAMN06265361_11248</name>
</gene>
<dbReference type="NCBIfam" id="NF003339">
    <property type="entry name" value="PRK04351.1"/>
    <property type="match status" value="1"/>
</dbReference>
<organism evidence="2 3">
    <name type="scientific">Laceyella tengchongensis</name>
    <dbReference type="NCBI Taxonomy" id="574699"/>
    <lineage>
        <taxon>Bacteria</taxon>
        <taxon>Bacillati</taxon>
        <taxon>Bacillota</taxon>
        <taxon>Bacilli</taxon>
        <taxon>Bacillales</taxon>
        <taxon>Thermoactinomycetaceae</taxon>
        <taxon>Laceyella</taxon>
    </lineage>
</organism>
<feature type="domain" description="SprT-like" evidence="1">
    <location>
        <begin position="18"/>
        <end position="159"/>
    </location>
</feature>
<dbReference type="AlphaFoldDB" id="A0AA45WSV1"/>
<dbReference type="SMART" id="SM00731">
    <property type="entry name" value="SprT"/>
    <property type="match status" value="1"/>
</dbReference>
<protein>
    <submittedName>
        <fullName evidence="2">SprT-like protein</fullName>
    </submittedName>
</protein>
<evidence type="ECO:0000259" key="1">
    <source>
        <dbReference type="SMART" id="SM00731"/>
    </source>
</evidence>
<comment type="caution">
    <text evidence="2">The sequence shown here is derived from an EMBL/GenBank/DDBJ whole genome shotgun (WGS) entry which is preliminary data.</text>
</comment>
<reference evidence="2" key="1">
    <citation type="submission" date="2017-05" db="EMBL/GenBank/DDBJ databases">
        <authorList>
            <person name="Varghese N."/>
            <person name="Submissions S."/>
        </authorList>
    </citation>
    <scope>NUCLEOTIDE SEQUENCE</scope>
    <source>
        <strain evidence="2">DSM 45262</strain>
    </source>
</reference>
<dbReference type="InterPro" id="IPR006640">
    <property type="entry name" value="SprT-like_domain"/>
</dbReference>
<dbReference type="GO" id="GO:0006950">
    <property type="term" value="P:response to stress"/>
    <property type="evidence" value="ECO:0007669"/>
    <property type="project" value="UniProtKB-ARBA"/>
</dbReference>
<dbReference type="Pfam" id="PF10263">
    <property type="entry name" value="SprT-like"/>
    <property type="match status" value="1"/>
</dbReference>